<comment type="similarity">
    <text evidence="1 5">Belongs to the glycosyl hydrolase 43 family.</text>
</comment>
<evidence type="ECO:0000256" key="4">
    <source>
        <dbReference type="ARBA" id="ARBA00023295"/>
    </source>
</evidence>
<evidence type="ECO:0000256" key="2">
    <source>
        <dbReference type="ARBA" id="ARBA00022729"/>
    </source>
</evidence>
<evidence type="ECO:0000313" key="8">
    <source>
        <dbReference type="Proteomes" id="UP001201262"/>
    </source>
</evidence>
<evidence type="ECO:0000259" key="6">
    <source>
        <dbReference type="Pfam" id="PF17851"/>
    </source>
</evidence>
<dbReference type="GO" id="GO:0005975">
    <property type="term" value="P:carbohydrate metabolic process"/>
    <property type="evidence" value="ECO:0007669"/>
    <property type="project" value="InterPro"/>
</dbReference>
<dbReference type="GeneID" id="70252191"/>
<dbReference type="InterPro" id="IPR051795">
    <property type="entry name" value="Glycosyl_Hydrlase_43"/>
</dbReference>
<keyword evidence="3 5" id="KW-0378">Hydrolase</keyword>
<dbReference type="AlphaFoldDB" id="A0AAD4KR10"/>
<keyword evidence="4 5" id="KW-0326">Glycosidase</keyword>
<organism evidence="7 8">
    <name type="scientific">Talaromyces proteolyticus</name>
    <dbReference type="NCBI Taxonomy" id="1131652"/>
    <lineage>
        <taxon>Eukaryota</taxon>
        <taxon>Fungi</taxon>
        <taxon>Dikarya</taxon>
        <taxon>Ascomycota</taxon>
        <taxon>Pezizomycotina</taxon>
        <taxon>Eurotiomycetes</taxon>
        <taxon>Eurotiomycetidae</taxon>
        <taxon>Eurotiales</taxon>
        <taxon>Trichocomaceae</taxon>
        <taxon>Talaromyces</taxon>
        <taxon>Talaromyces sect. Bacilispori</taxon>
    </lineage>
</organism>
<dbReference type="PANTHER" id="PTHR42812">
    <property type="entry name" value="BETA-XYLOSIDASE"/>
    <property type="match status" value="1"/>
</dbReference>
<feature type="domain" description="Beta-xylosidase C-terminal Concanavalin A-like" evidence="6">
    <location>
        <begin position="301"/>
        <end position="495"/>
    </location>
</feature>
<evidence type="ECO:0000256" key="5">
    <source>
        <dbReference type="RuleBase" id="RU361187"/>
    </source>
</evidence>
<keyword evidence="2" id="KW-0732">Signal</keyword>
<accession>A0AAD4KR10</accession>
<dbReference type="Pfam" id="PF04616">
    <property type="entry name" value="Glyco_hydro_43"/>
    <property type="match status" value="2"/>
</dbReference>
<gene>
    <name evidence="7" type="ORF">BGW36DRAFT_454732</name>
</gene>
<protein>
    <submittedName>
        <fullName evidence="7">Glycosyl hydrolase</fullName>
    </submittedName>
</protein>
<dbReference type="InterPro" id="IPR006710">
    <property type="entry name" value="Glyco_hydro_43"/>
</dbReference>
<dbReference type="InterPro" id="IPR023296">
    <property type="entry name" value="Glyco_hydro_beta-prop_sf"/>
</dbReference>
<name>A0AAD4KR10_9EURO</name>
<evidence type="ECO:0000313" key="7">
    <source>
        <dbReference type="EMBL" id="KAH8694154.1"/>
    </source>
</evidence>
<evidence type="ECO:0000256" key="3">
    <source>
        <dbReference type="ARBA" id="ARBA00022801"/>
    </source>
</evidence>
<comment type="caution">
    <text evidence="7">The sequence shown here is derived from an EMBL/GenBank/DDBJ whole genome shotgun (WGS) entry which is preliminary data.</text>
</comment>
<dbReference type="CDD" id="cd18617">
    <property type="entry name" value="GH43_XynB-like"/>
    <property type="match status" value="1"/>
</dbReference>
<dbReference type="SUPFAM" id="SSF49899">
    <property type="entry name" value="Concanavalin A-like lectins/glucanases"/>
    <property type="match status" value="1"/>
</dbReference>
<reference evidence="7" key="1">
    <citation type="submission" date="2021-12" db="EMBL/GenBank/DDBJ databases">
        <title>Convergent genome expansion in fungi linked to evolution of root-endophyte symbiosis.</title>
        <authorList>
            <consortium name="DOE Joint Genome Institute"/>
            <person name="Ke Y.-H."/>
            <person name="Bonito G."/>
            <person name="Liao H.-L."/>
            <person name="Looney B."/>
            <person name="Rojas-Flechas A."/>
            <person name="Nash J."/>
            <person name="Hameed K."/>
            <person name="Schadt C."/>
            <person name="Martin F."/>
            <person name="Crous P.W."/>
            <person name="Miettinen O."/>
            <person name="Magnuson J.K."/>
            <person name="Labbe J."/>
            <person name="Jacobson D."/>
            <person name="Doktycz M.J."/>
            <person name="Veneault-Fourrey C."/>
            <person name="Kuo A."/>
            <person name="Mondo S."/>
            <person name="Calhoun S."/>
            <person name="Riley R."/>
            <person name="Ohm R."/>
            <person name="LaButti K."/>
            <person name="Andreopoulos B."/>
            <person name="Pangilinan J."/>
            <person name="Nolan M."/>
            <person name="Tritt A."/>
            <person name="Clum A."/>
            <person name="Lipzen A."/>
            <person name="Daum C."/>
            <person name="Barry K."/>
            <person name="Grigoriev I.V."/>
            <person name="Vilgalys R."/>
        </authorList>
    </citation>
    <scope>NUCLEOTIDE SEQUENCE</scope>
    <source>
        <strain evidence="7">PMI_201</strain>
    </source>
</reference>
<dbReference type="Gene3D" id="2.60.120.200">
    <property type="match status" value="1"/>
</dbReference>
<dbReference type="SUPFAM" id="SSF75005">
    <property type="entry name" value="Arabinanase/levansucrase/invertase"/>
    <property type="match status" value="1"/>
</dbReference>
<dbReference type="EMBL" id="JAJTJA010000009">
    <property type="protein sequence ID" value="KAH8694154.1"/>
    <property type="molecule type" value="Genomic_DNA"/>
</dbReference>
<dbReference type="GO" id="GO:0004553">
    <property type="term" value="F:hydrolase activity, hydrolyzing O-glycosyl compounds"/>
    <property type="evidence" value="ECO:0007669"/>
    <property type="project" value="InterPro"/>
</dbReference>
<dbReference type="InterPro" id="IPR041542">
    <property type="entry name" value="GH43_C2"/>
</dbReference>
<dbReference type="Pfam" id="PF17851">
    <property type="entry name" value="GH43_C2"/>
    <property type="match status" value="1"/>
</dbReference>
<sequence length="496" mass="56587">MNTYANPVIPGFNPDPSIIRVKEDYFLVTSSFEYFPGAPIYHSTDLIQWKLIGHALNRTSQIQIHSPEPGGGVWATTIRHHNGAFYVTAANFSRYRPLQDDRVLPRGFYVCTQNIWDENSWSDPVYFDQVGFDQDLFWDDDGAVYLSTTRPKLNRTQNSPSGISEGSHIFKRVRYYYLLTAEGGTGSAHNECVFRSEKGPFGPWEAAPHNPVCRNGINDEVQNTGHADLVSDSQGQWWAVLLGVRPVWNKNRWETSVFGRETFLIPVEWVDDWPIFNRGHKVSLLCTGPGVYHYEASISWRDDFSTPKLQLGWYRKNTPLKVDYSLTVRSNLLRLYGGPYNLSVPASPTLLLRKQTHRFCRWETRLSFHPSSTIAEAGTVVWWNYFTYASIGIRTNGENRFVRFRDTMGRFTERKLKGYNSDVVLCIVCGDAYLLGFREVGDESEKFQWFDEVSNAAMTADPPIGLSFTGMMLGLYSFAEGQPSSSPADFHYVEVN</sequence>
<dbReference type="Proteomes" id="UP001201262">
    <property type="component" value="Unassembled WGS sequence"/>
</dbReference>
<proteinExistence type="inferred from homology"/>
<keyword evidence="8" id="KW-1185">Reference proteome</keyword>
<dbReference type="RefSeq" id="XP_046069824.1">
    <property type="nucleotide sequence ID" value="XM_046221904.1"/>
</dbReference>
<dbReference type="InterPro" id="IPR013320">
    <property type="entry name" value="ConA-like_dom_sf"/>
</dbReference>
<dbReference type="Gene3D" id="2.115.10.20">
    <property type="entry name" value="Glycosyl hydrolase domain, family 43"/>
    <property type="match status" value="1"/>
</dbReference>
<dbReference type="PANTHER" id="PTHR42812:SF16">
    <property type="entry name" value="HYDROLASE, PUTATIVE (AFU_ORTHOLOGUE AFUA_7G06110)-RELATED"/>
    <property type="match status" value="1"/>
</dbReference>
<evidence type="ECO:0000256" key="1">
    <source>
        <dbReference type="ARBA" id="ARBA00009865"/>
    </source>
</evidence>